<evidence type="ECO:0000259" key="5">
    <source>
        <dbReference type="PROSITE" id="PS51656"/>
    </source>
</evidence>
<sequence>MLNEDLRRELAVLSAKLMAITAETAPKSKGEDDLEIIILQGEEKERVADKMIEMAKERGKGFSRDGESVKKADAILLLGIYGKKPLGLNCGACGFKDCKGFENTERREGNDFVGPNCVFKLLDLGIAIGSAAKLAAIIGADTRVMYRVGTAAKALGIAKADVVMGIPIALLSKNPFFDR</sequence>
<comment type="caution">
    <text evidence="6">The sequence shown here is derived from an EMBL/GenBank/DDBJ whole genome shotgun (WGS) entry which is preliminary data.</text>
</comment>
<dbReference type="AlphaFoldDB" id="A0A7C3YM95"/>
<gene>
    <name evidence="8" type="ORF">ENL48_05905</name>
    <name evidence="7" type="ORF">ENT89_06080</name>
    <name evidence="6" type="ORF">ENX77_04050</name>
</gene>
<keyword evidence="2" id="KW-0479">Metal-binding</keyword>
<evidence type="ECO:0000313" key="7">
    <source>
        <dbReference type="EMBL" id="HGU59702.1"/>
    </source>
</evidence>
<keyword evidence="4" id="KW-0411">Iron-sulfur</keyword>
<feature type="domain" description="4Fe-4S" evidence="5">
    <location>
        <begin position="70"/>
        <end position="134"/>
    </location>
</feature>
<dbReference type="InterPro" id="IPR007202">
    <property type="entry name" value="4Fe-4S_dom"/>
</dbReference>
<evidence type="ECO:0000256" key="3">
    <source>
        <dbReference type="ARBA" id="ARBA00023004"/>
    </source>
</evidence>
<evidence type="ECO:0000256" key="4">
    <source>
        <dbReference type="ARBA" id="ARBA00023014"/>
    </source>
</evidence>
<name>A0A7C3YM95_9EURY</name>
<dbReference type="GO" id="GO:0051539">
    <property type="term" value="F:4 iron, 4 sulfur cluster binding"/>
    <property type="evidence" value="ECO:0007669"/>
    <property type="project" value="UniProtKB-KW"/>
</dbReference>
<dbReference type="EMBL" id="DTAK01000044">
    <property type="protein sequence ID" value="HGU59702.1"/>
    <property type="molecule type" value="Genomic_DNA"/>
</dbReference>
<keyword evidence="3" id="KW-0408">Iron</keyword>
<evidence type="ECO:0000256" key="1">
    <source>
        <dbReference type="ARBA" id="ARBA00022485"/>
    </source>
</evidence>
<accession>A0A7C3YM95</accession>
<evidence type="ECO:0000313" key="8">
    <source>
        <dbReference type="EMBL" id="HHF48665.1"/>
    </source>
</evidence>
<dbReference type="PROSITE" id="PS51656">
    <property type="entry name" value="4FE4S"/>
    <property type="match status" value="1"/>
</dbReference>
<dbReference type="InterPro" id="IPR019224">
    <property type="entry name" value="DUF2148"/>
</dbReference>
<dbReference type="PANTHER" id="PTHR40101">
    <property type="entry name" value="CONSERVED PROTEIN"/>
    <property type="match status" value="1"/>
</dbReference>
<dbReference type="Pfam" id="PF09918">
    <property type="entry name" value="DUF2148"/>
    <property type="match status" value="1"/>
</dbReference>
<evidence type="ECO:0000313" key="6">
    <source>
        <dbReference type="EMBL" id="HGE66283.1"/>
    </source>
</evidence>
<keyword evidence="1" id="KW-0004">4Fe-4S</keyword>
<dbReference type="EMBL" id="DRUC01000090">
    <property type="protein sequence ID" value="HHF48665.1"/>
    <property type="molecule type" value="Genomic_DNA"/>
</dbReference>
<organism evidence="6">
    <name type="scientific">Geoglobus ahangari</name>
    <dbReference type="NCBI Taxonomy" id="113653"/>
    <lineage>
        <taxon>Archaea</taxon>
        <taxon>Methanobacteriati</taxon>
        <taxon>Methanobacteriota</taxon>
        <taxon>Archaeoglobi</taxon>
        <taxon>Archaeoglobales</taxon>
        <taxon>Archaeoglobaceae</taxon>
        <taxon>Geoglobus</taxon>
    </lineage>
</organism>
<dbReference type="EMBL" id="DTPI01000028">
    <property type="protein sequence ID" value="HGE66283.1"/>
    <property type="molecule type" value="Genomic_DNA"/>
</dbReference>
<protein>
    <recommendedName>
        <fullName evidence="5">4Fe-4S domain-containing protein</fullName>
    </recommendedName>
</protein>
<evidence type="ECO:0000256" key="2">
    <source>
        <dbReference type="ARBA" id="ARBA00022723"/>
    </source>
</evidence>
<proteinExistence type="predicted"/>
<reference evidence="6" key="1">
    <citation type="journal article" date="2020" name="mSystems">
        <title>Genome- and Community-Level Interaction Insights into Carbon Utilization and Element Cycling Functions of Hydrothermarchaeota in Hydrothermal Sediment.</title>
        <authorList>
            <person name="Zhou Z."/>
            <person name="Liu Y."/>
            <person name="Xu W."/>
            <person name="Pan J."/>
            <person name="Luo Z.H."/>
            <person name="Li M."/>
        </authorList>
    </citation>
    <scope>NUCLEOTIDE SEQUENCE [LARGE SCALE GENOMIC DNA]</scope>
    <source>
        <strain evidence="8">SpSt-10</strain>
        <strain evidence="7">SpSt-62</strain>
        <strain evidence="6">SpSt-97</strain>
    </source>
</reference>
<dbReference type="PANTHER" id="PTHR40101:SF1">
    <property type="entry name" value="4FE-4S DOMAIN-CONTAINING PROTEIN"/>
    <property type="match status" value="1"/>
</dbReference>
<dbReference type="GO" id="GO:0046872">
    <property type="term" value="F:metal ion binding"/>
    <property type="evidence" value="ECO:0007669"/>
    <property type="project" value="UniProtKB-KW"/>
</dbReference>